<name>A0A2H9U860_9GAMM</name>
<dbReference type="PANTHER" id="PTHR35271:SF1">
    <property type="entry name" value="ABC TRANSPORTER, SUBSTRATE-BINDING LIPOPROTEIN"/>
    <property type="match status" value="1"/>
</dbReference>
<gene>
    <name evidence="2" type="ORF">CUC53_03020</name>
</gene>
<dbReference type="Pfam" id="PF04392">
    <property type="entry name" value="ABC_sub_bind"/>
    <property type="match status" value="1"/>
</dbReference>
<reference evidence="2 3" key="1">
    <citation type="submission" date="2017-11" db="EMBL/GenBank/DDBJ databases">
        <title>Draft genome sequence of environmental isolate Aeromonas cavernicola sp. nov. MDC 2508.</title>
        <authorList>
            <person name="Colston S.M."/>
            <person name="Navarro A."/>
            <person name="Martinez-Murcia A.J."/>
            <person name="Graf J."/>
        </authorList>
    </citation>
    <scope>NUCLEOTIDE SEQUENCE [LARGE SCALE GENOMIC DNA]</scope>
    <source>
        <strain evidence="2 3">MDC 2508</strain>
    </source>
</reference>
<keyword evidence="1" id="KW-0732">Signal</keyword>
<comment type="caution">
    <text evidence="2">The sequence shown here is derived from an EMBL/GenBank/DDBJ whole genome shotgun (WGS) entry which is preliminary data.</text>
</comment>
<evidence type="ECO:0000256" key="1">
    <source>
        <dbReference type="SAM" id="SignalP"/>
    </source>
</evidence>
<evidence type="ECO:0008006" key="4">
    <source>
        <dbReference type="Google" id="ProtNLM"/>
    </source>
</evidence>
<dbReference type="RefSeq" id="WP_100292789.1">
    <property type="nucleotide sequence ID" value="NZ_PGGC01000022.1"/>
</dbReference>
<keyword evidence="3" id="KW-1185">Reference proteome</keyword>
<sequence length="291" mass="32665">MIRLSIVLWLCLTPPAHALNIAMVLWRGETPAEAAFRAELIQLGYQPNITIFNGEQDRAALATMLRRQMLPKLAEFDYIYTFGTTATAMTKMLVAGRKPIIFNMVFNPFESGFLAANEPQHQMMTGTSQMVPMALQLANARQYLPAGKRLLVPFNPREQNTRFITEMLKHEAERFEWQVATWRMLPVPARLAADLKRLQEVAKNDIVFLASDSYLLSIAPQLLKTLNDAGIPTICSAERFVEYGCTVSTVSSYQVQGKMAATIIHRNLQGTPLQDIPLQVDDAPRLVLGSR</sequence>
<evidence type="ECO:0000313" key="3">
    <source>
        <dbReference type="Proteomes" id="UP000235861"/>
    </source>
</evidence>
<dbReference type="AlphaFoldDB" id="A0A2H9U860"/>
<protein>
    <recommendedName>
        <fullName evidence="4">ABC transporter substrate-binding protein</fullName>
    </recommendedName>
</protein>
<dbReference type="InterPro" id="IPR007487">
    <property type="entry name" value="ABC_transpt-TYRBP-like"/>
</dbReference>
<dbReference type="Proteomes" id="UP000235861">
    <property type="component" value="Unassembled WGS sequence"/>
</dbReference>
<accession>A0A2H9U860</accession>
<feature type="chain" id="PRO_5014172011" description="ABC transporter substrate-binding protein" evidence="1">
    <location>
        <begin position="19"/>
        <end position="291"/>
    </location>
</feature>
<proteinExistence type="predicted"/>
<feature type="signal peptide" evidence="1">
    <location>
        <begin position="1"/>
        <end position="18"/>
    </location>
</feature>
<dbReference type="Gene3D" id="3.40.50.2300">
    <property type="match status" value="2"/>
</dbReference>
<organism evidence="2 3">
    <name type="scientific">Aeromonas cavernicola</name>
    <dbReference type="NCBI Taxonomy" id="1006623"/>
    <lineage>
        <taxon>Bacteria</taxon>
        <taxon>Pseudomonadati</taxon>
        <taxon>Pseudomonadota</taxon>
        <taxon>Gammaproteobacteria</taxon>
        <taxon>Aeromonadales</taxon>
        <taxon>Aeromonadaceae</taxon>
        <taxon>Aeromonas</taxon>
    </lineage>
</organism>
<evidence type="ECO:0000313" key="2">
    <source>
        <dbReference type="EMBL" id="PJG60233.1"/>
    </source>
</evidence>
<dbReference type="PANTHER" id="PTHR35271">
    <property type="entry name" value="ABC TRANSPORTER, SUBSTRATE-BINDING LIPOPROTEIN-RELATED"/>
    <property type="match status" value="1"/>
</dbReference>
<dbReference type="OrthoDB" id="9776955at2"/>
<dbReference type="EMBL" id="PGGC01000022">
    <property type="protein sequence ID" value="PJG60233.1"/>
    <property type="molecule type" value="Genomic_DNA"/>
</dbReference>